<name>A0A7D8YLW8_9HELO</name>
<feature type="compositionally biased region" description="Polar residues" evidence="1">
    <location>
        <begin position="425"/>
        <end position="445"/>
    </location>
</feature>
<organism evidence="3 4">
    <name type="scientific">Lachnellula cervina</name>
    <dbReference type="NCBI Taxonomy" id="1316786"/>
    <lineage>
        <taxon>Eukaryota</taxon>
        <taxon>Fungi</taxon>
        <taxon>Dikarya</taxon>
        <taxon>Ascomycota</taxon>
        <taxon>Pezizomycotina</taxon>
        <taxon>Leotiomycetes</taxon>
        <taxon>Helotiales</taxon>
        <taxon>Lachnaceae</taxon>
        <taxon>Lachnellula</taxon>
    </lineage>
</organism>
<evidence type="ECO:0000313" key="3">
    <source>
        <dbReference type="EMBL" id="TVY53707.1"/>
    </source>
</evidence>
<feature type="compositionally biased region" description="Pro residues" evidence="1">
    <location>
        <begin position="527"/>
        <end position="538"/>
    </location>
</feature>
<dbReference type="Proteomes" id="UP000481288">
    <property type="component" value="Unassembled WGS sequence"/>
</dbReference>
<accession>A0A7D8YLW8</accession>
<evidence type="ECO:0000256" key="1">
    <source>
        <dbReference type="SAM" id="MobiDB-lite"/>
    </source>
</evidence>
<dbReference type="AlphaFoldDB" id="A0A7D8YLW8"/>
<evidence type="ECO:0000259" key="2">
    <source>
        <dbReference type="Pfam" id="PF14661"/>
    </source>
</evidence>
<dbReference type="OrthoDB" id="5575722at2759"/>
<proteinExistence type="predicted"/>
<sequence>MLSSTSNSSVARTRSLRVPPSSSLKPVPATAASSQSSHGISNVSLFLTNLRLLDLDLRKDWPDITHETLSTKKDAQQNQKKRIQCVEWALYQLFAIWDPEETHNACPCFSWSSAKLTIMLETPTLLPSPRAFATGVLGRDTLLRKTMLDECKGERLEEVLAVFSNVVLKKVLVEGGLELEAIAKDLAFENFSYSGERTLLSTLILAHKASLGKHLHEKAETRARYQDFSDLLKLNERRITRRHEQLKEVLKERASYDQISPNEVGDLQDQVQKNWSGNEQWLGTVLYGDSRVGEDGLLATRFDKVWKNVESGSIGDLESKERVGLLEQLDARVKDQESRLARWQDFSKTLSKNTTVSPSKQDLPTAGPKKIDLGFNRHESLQIGRSAGKTVEMTSDYLEEYNRMIENMKSEIAAVRKPRSRASRPRQSLTLQKRSSLLVPQQQEEANLVEDEEWSSASASASETEEQSLEFTSLASKSVSRTPPSEPEVAVEEPVREETHTLTIRTKEEDGPREPMMPPPRKERSPSPLPPPRTPSPQHPLKATESDLADDILNSMAAASPSPKKTRHTLSLAERTRLSMARPSHSQFSSDDDLDMARLSIKPRQSMAPRAPEPEADFHAGLIERTRKSMAGFEVAQKKAQLERRKSVKDAKKKQRESTFFPKVEEEVTTPNASAIELIEGDPDYESVFKSRPKIATSPAVSPTRLMEDDSED</sequence>
<reference evidence="3 4" key="1">
    <citation type="submission" date="2018-05" db="EMBL/GenBank/DDBJ databases">
        <title>Whole genome sequencing for identification of molecular markers to develop diagnostic detection tools for the regulated plant pathogen Lachnellula willkommii.</title>
        <authorList>
            <person name="Giroux E."/>
            <person name="Bilodeau G."/>
        </authorList>
    </citation>
    <scope>NUCLEOTIDE SEQUENCE [LARGE SCALE GENOMIC DNA]</scope>
    <source>
        <strain evidence="3 4">CBS 625.97</strain>
    </source>
</reference>
<dbReference type="EMBL" id="QGMG01000422">
    <property type="protein sequence ID" value="TVY53707.1"/>
    <property type="molecule type" value="Genomic_DNA"/>
</dbReference>
<feature type="compositionally biased region" description="Basic and acidic residues" evidence="1">
    <location>
        <begin position="493"/>
        <end position="513"/>
    </location>
</feature>
<gene>
    <name evidence="3" type="ORF">LCER1_G006094</name>
</gene>
<feature type="region of interest" description="Disordered" evidence="1">
    <location>
        <begin position="1"/>
        <end position="35"/>
    </location>
</feature>
<feature type="region of interest" description="Disordered" evidence="1">
    <location>
        <begin position="694"/>
        <end position="713"/>
    </location>
</feature>
<feature type="compositionally biased region" description="Polar residues" evidence="1">
    <location>
        <begin position="1"/>
        <end position="12"/>
    </location>
</feature>
<keyword evidence="4" id="KW-1185">Reference proteome</keyword>
<comment type="caution">
    <text evidence="3">The sequence shown here is derived from an EMBL/GenBank/DDBJ whole genome shotgun (WGS) entry which is preliminary data.</text>
</comment>
<evidence type="ECO:0000313" key="4">
    <source>
        <dbReference type="Proteomes" id="UP000481288"/>
    </source>
</evidence>
<dbReference type="InterPro" id="IPR028163">
    <property type="entry name" value="HAUS_6_N"/>
</dbReference>
<dbReference type="Pfam" id="PF14661">
    <property type="entry name" value="HAUS6_N"/>
    <property type="match status" value="1"/>
</dbReference>
<feature type="region of interest" description="Disordered" evidence="1">
    <location>
        <begin position="412"/>
        <end position="595"/>
    </location>
</feature>
<feature type="domain" description="HAUS augmin-like complex subunit 6 N-terminal" evidence="2">
    <location>
        <begin position="46"/>
        <end position="276"/>
    </location>
</feature>
<protein>
    <recommendedName>
        <fullName evidence="2">HAUS augmin-like complex subunit 6 N-terminal domain-containing protein</fullName>
    </recommendedName>
</protein>
<feature type="compositionally biased region" description="Polar residues" evidence="1">
    <location>
        <begin position="471"/>
        <end position="482"/>
    </location>
</feature>